<evidence type="ECO:0000256" key="10">
    <source>
        <dbReference type="ARBA" id="ARBA00023017"/>
    </source>
</evidence>
<dbReference type="InterPro" id="IPR026983">
    <property type="entry name" value="DHC"/>
</dbReference>
<dbReference type="OrthoDB" id="447173at2759"/>
<evidence type="ECO:0000256" key="11">
    <source>
        <dbReference type="ARBA" id="ARBA00023054"/>
    </source>
</evidence>
<dbReference type="InterPro" id="IPR042222">
    <property type="entry name" value="Dynein_2_N"/>
</dbReference>
<evidence type="ECO:0000256" key="2">
    <source>
        <dbReference type="ARBA" id="ARBA00004430"/>
    </source>
</evidence>
<comment type="function">
    <text evidence="16">Force generating protein of eukaryotic cilia and flagella. Produces force towards the minus ends of microtubules. Dynein has ATPase activity; the force-producing power stroke is thought to occur on release of ADP.</text>
</comment>
<evidence type="ECO:0000256" key="14">
    <source>
        <dbReference type="ARBA" id="ARBA00023212"/>
    </source>
</evidence>
<evidence type="ECO:0000256" key="9">
    <source>
        <dbReference type="ARBA" id="ARBA00022846"/>
    </source>
</evidence>
<dbReference type="GO" id="GO:0045505">
    <property type="term" value="F:dynein intermediate chain binding"/>
    <property type="evidence" value="ECO:0007669"/>
    <property type="project" value="InterPro"/>
</dbReference>
<dbReference type="GO" id="GO:0008569">
    <property type="term" value="F:minus-end-directed microtubule motor activity"/>
    <property type="evidence" value="ECO:0007669"/>
    <property type="project" value="InterPro"/>
</dbReference>
<dbReference type="PANTHER" id="PTHR46532">
    <property type="entry name" value="MALE FERTILITY FACTOR KL5"/>
    <property type="match status" value="1"/>
</dbReference>
<keyword evidence="11 18" id="KW-0175">Coiled coil</keyword>
<evidence type="ECO:0000256" key="17">
    <source>
        <dbReference type="ARBA" id="ARBA00065818"/>
    </source>
</evidence>
<comment type="subunit">
    <text evidence="17">Consists of at least 3 heavy chains (alpha, beta and gamma), 2 intermediate chains and 8 light chains.</text>
</comment>
<gene>
    <name evidence="20" type="ORF">KFE25_007149</name>
</gene>
<dbReference type="GO" id="GO:0036156">
    <property type="term" value="C:inner dynein arm"/>
    <property type="evidence" value="ECO:0007669"/>
    <property type="project" value="UniProtKB-ARBA"/>
</dbReference>
<dbReference type="Proteomes" id="UP000751190">
    <property type="component" value="Unassembled WGS sequence"/>
</dbReference>
<keyword evidence="15" id="KW-0966">Cell projection</keyword>
<feature type="coiled-coil region" evidence="18">
    <location>
        <begin position="3295"/>
        <end position="3364"/>
    </location>
</feature>
<evidence type="ECO:0000256" key="1">
    <source>
        <dbReference type="ARBA" id="ARBA00004230"/>
    </source>
</evidence>
<dbReference type="InterPro" id="IPR027417">
    <property type="entry name" value="P-loop_NTPase"/>
</dbReference>
<evidence type="ECO:0000313" key="21">
    <source>
        <dbReference type="Proteomes" id="UP000751190"/>
    </source>
</evidence>
<dbReference type="Gene3D" id="1.10.8.1220">
    <property type="match status" value="1"/>
</dbReference>
<dbReference type="InterPro" id="IPR013594">
    <property type="entry name" value="Dynein_heavy_tail"/>
</dbReference>
<dbReference type="InterPro" id="IPR035699">
    <property type="entry name" value="AAA_6"/>
</dbReference>
<dbReference type="GO" id="GO:0060294">
    <property type="term" value="P:cilium movement involved in cell motility"/>
    <property type="evidence" value="ECO:0007669"/>
    <property type="project" value="UniProtKB-ARBA"/>
</dbReference>
<dbReference type="Pfam" id="PF17852">
    <property type="entry name" value="Dynein_AAA_lid"/>
    <property type="match status" value="1"/>
</dbReference>
<dbReference type="FunFam" id="3.40.50.300:FF:000044">
    <property type="entry name" value="Dynein heavy chain 5, axonemal"/>
    <property type="match status" value="1"/>
</dbReference>
<evidence type="ECO:0000256" key="6">
    <source>
        <dbReference type="ARBA" id="ARBA00022737"/>
    </source>
</evidence>
<dbReference type="EMBL" id="JAGTXO010000005">
    <property type="protein sequence ID" value="KAG8468097.1"/>
    <property type="molecule type" value="Genomic_DNA"/>
</dbReference>
<dbReference type="Gene3D" id="1.20.58.1120">
    <property type="match status" value="1"/>
</dbReference>
<dbReference type="InterPro" id="IPR004273">
    <property type="entry name" value="Dynein_heavy_D6_P-loop"/>
</dbReference>
<keyword evidence="4" id="KW-0963">Cytoplasm</keyword>
<sequence length="4501" mass="510990">MGDARQKWIVKAVSHAFDIPNSTVEECIRDQSTQALLTGFFGGEPTGATRIIFYRQKRDRVGNGGEAYENGGPEELFVTSGDTDRLKSRAIFFVRVCEKAVSASTVDTDLNCGIIEGLPVANMRSLVTEVYTPVLTAGFAAWDKKMSAEAKDDMYGVLDRFSSLLGDVIDSLANGLELKKPSAGITITDGEVAKAAADQRYIAAYEEIVEDWCNQVDRLLAETDDNRNEPDDAGPSTELEYWRSRMGKFNSITEQLKQPACKLPLAVLGLAKARVMKRWRTLDNAITDATNEAKDNVKYLSTLEKYIEPLYTGDPHTIIDALPGLLNNTRMMLTIARYYSTRERMSLLFRKVTNQMIANCREHVMAGGILWSQPTHELIARLDACLTLHENYLEQYHATRAKLEETPSGKQFDFDVPKIFGKFELFQRRIDKLIEMFRIFDQFSALARHNVEGMDGFISNFFGIMEEFKRKPYDLLDFTNNQFDRDYLEFSANIHELESSLQGFINQSFESISSTENALMLLKQFQLIMQRPSLREDLDSKLTLIFHNYTIDLETVQRLYEKQKSSTPAVRNMPPVSANVAWARQLMRRIEVPMHKFQANSALMQAREAKKITKTYNKIARTIIEFETLWKLAWAKGIDSARAGLHATLLVRHPNNNKLYANFDPEILQLLRETKCLMRMGEDVPEAARMVLLQEDKLKSYYNKLSYALGEYEALNARLHPLTHPLLKPHLADMDAVLQPGMVTLTWTSMNIDGYVHSIHAALFKLNDLVNKIHDLVHNRIDRNVHLISDLDLVDLKADESFTLDRFVSAQEKHMKELTVVMRSKSMEVEAAVTDLIHLIQAFPREHVQAEVPDDEVRKVRAHFAGKLYEAVLHATSHSLNKVKDRVGSRTSGGFLYLERPFFDVQVELDIPEVVMNPPLDDIQLAIYKCSKAILACSKSVPIWASEVMSGEPMYEMVSKDRDIVRSLLLLRGSIEGAKRQVHDYLQAFTKYDWLWKGNMQQAYEAFMAKDPSLEDFELELKRYVDVEAEITKIAPVHNIGALSLETGPLKSSLMSEANAWKAQYAQNLHRQARTELDRISQWLHDMNRNLKREVNDLDDVRSAVTYLEQLRDKEANLDAEYGPVEDMYALLARYDVPVPKEETDIVTDLRYSWKKLKKLAGDLQEHLSQMQAPFKKNLVRNIKLFVVDVIQFRNDFEANGPMVPGVAPMEADERLRKFQRLFEERERKWTAYSEGQKLFGLPVTEYPELVKTKQELQLLEKLYGLYTEVINTVSDFKEVLWADVKDELDMMTTKISEFQNGCKKMPKALREWDAFIEMKKTIDDFLESLPMVQDLTHQGMRDRHWTALEKVCGQELPVHSETFKLSGLLDANLLEFREDVEEIANSAVKELQIEEKLAGIASDWSDKTLQFSAFKTRGNIILNGGATAELMELLEEAQMVLGSLMASRYVAPFKEDVQEWITKLSTVSEILESWVQVQSMWMYLEAVFTSGDIAKQLPGESKRFQGIDKNWVKIMSKANEQPIVVQYCYGNDVLQQLLPHLLEQLEMCQKALSGYLDQKRAAFPRFYFVSDPNLLEILSQGSNPEAIQPHLQSVFDSIEYVEFHKQERTQIQTIFSGVGESIVLRSRVKAEGNIEDWLNALLREMQNSLRAIVREAAGDCEVLDTADLTHKYQAQVSLIAIQFKWTADCEDALFRAKAEKGIMGQTNKKNQARLNDLVAMNMLKDDDLRKFGKWTRRKIETMITVDVHQRDVWEEIVKRKVRDTEDFEWQKQARFYWRYDMDYAMISVADVDFKYCNEYLGVKERLVITPLTDRCYITLAQALGMFLGGAPAGPAGTGKTETTKDMGCTLGKYVVVTNCSDQMDYRIMGNILKGLAQSGCWGCFDEFNRIDLEVLSVVAQQVMSVLVAIREDRKTFQFTDGQVIALDKEVGFFITMNPGYAGRQELPENLKSLFRGVTMMVPDREIIMKVKLTACGYRDATLLAKKFNVLYKLCEEQLSKQAHYDFGLRNILAVLRTAGASKRNEPEKPEQELLMRTLRDMNLSKYVAEDVPLFMSLLDDLFPGLKAEKQKHKEVEGAITQAVADLGLQYHVDRVLKVVQVYEMCLVRHSLMHVGPSGVGKTRIVETLHKALMLVKADQNLPPMVGQPHRELRMNPKAITAPQMFGALDVIANEWTEGIFAQLWRKANKDKKNFTWLMLDGPVDAIWIENLNTVMDDNRILTLANNDRIPMLRPNCTLGFEVEDLRNASPATVSRAGVIFISDNDLGYMPYVRTWLAGQQARSLAELLAPLFEQRMDALVEFVRNECRAKMVCSTIALMTSMCNLIDGLLLDLAPADKGASLDQTAAERLFMYCACWTVAGILENEDRAKVDGYFRTLFNGMPEVDAGDTIYEYTIDAAKFSWVHWSERIPDWGYSGTELSVDFPKLVIPTIDSARTLYNLERSAAMNRAVLLVGGPGTAKTSSILQVLAKQDPSTTMFKKISFSGATTPLILQRTVEGAIEKRQGKTFGPPGGKSMLVFVDDISMPQINNWGDQPTLEILRQLVEQGGLYNLQKPGEIMQIVDLLVLGCMLHPGGGKQDIPNRAKRHFHVMNVTLPSMTSIQMIFGRLVGLMYPEGDQSLNADLVSAAGRLVELTVNVWERTKAKMLPTPAKFHYIFNLRDLSRVFQGIFMCATSTVKDEHTLLALWKHEAMRVFSDRLVNADDKRWFEETVNKALDETVGASKAGKLKGDTYFVDFLQPPGEDPETGEELPAPKLYEPAPSVEKVNSTIRRYMVRFNEVHKLLAMDLVLFEDAMLHFMRISRLLATPRGNALLVGVGGSGKQSLTRLAAFIARADFAQITITKQYSANTLLEDFKPLYRTAGVLNRGVAFIFTDKEIKEESFLEYLNIFLNTGEVPNLFARDEYDAIIGEVGVPYSQIFKGSEPTKEDLWAFFIDRVRSNLHLVLCFSPVGVKFRDRAMAFPGLINNCTIDWFLPWPEAALGEVAARMVLSNKDLRCGDDIKHKLIAQMASTHRQVADSTTEYFEQFRRNAYVTPKSYLSFMDAYVDVYLKKVQHIEILASSINTGLSKLVEAGEDVAKMKIELKEKEKGLVIAQEKSAVLLQEITTSTARAEKKKAEVQGVKDQLAGDADVIAAQKEAVERDLEAAQPALDAAQNALSSINAKDIGLLKQLKNPPEIIKRIFDCVVILFKNYVVTPALVKPKENLQLEDSWSSALEMMGKPTFLNNIFNFNKDAINDETIELLHPYTSAPDFTYEDAKKASGNVAGLCTWVRAMDMYTTIAKVVKPKMEELRAAEAKLKVANAKLAKAQGELDAVQDELNKMQREFDDAMATKQRIQDDADSTQRRMDSANKLINGLEGERKRWTSMSEEFADDIRRLTGDVAVACGFVAYVGPFNSTFRTTLLNRFYEDCVGKGIPVTKDLKVSAFLVDQGTIGDWNLEGLPSDELSVQNGIMVTRSSKWPLLIDPQGQGLQWLKKREEVNGLRITSLLDKRFRNVLEDSMSFGTPMIIENVEEELDPILDPVLDKAVQRKGRNLVLVLADKECEYSETFKLSLTSKLANPHFTPELFAQVTVINFTVTMGGLEQQLLARVLGFERAELEEQRQKLVEDVNSNNKILKQLEDELLFRLANSTGNLLDDTELIDVLNTTKTTSAEVSEKLANADDTEKRINVAREEYRPVAIRGALLYFLIVEMSAVNPMYQTSLVQFLNLFDYSINNSEKKANMLASKRIGIIIEYLTFHTTCYVQRGLFERHKVVWVLMLAMKIEQIAETLSQSYVQCLLKGGGALDIKSERPKPAAWIPDKVWLNVIATSQTVLMLRDLPDSLARNDQLWRHWYDEDAPEAAKIPEYDERLSLFEKLLIVRSVREDRALLSVQTYISATIGQRYIDSRPLNLRETEEEANFRTPLVALLSRGADVTGIIMDLAKKKKVQVSSISLGQGQEPASRKLVAAGMATGSWVMLQNCHLGLKYMVEVEQQLIKLEEEHVNPAFRLWITVEPHPKFPIGLLQISIKITNEAPVGIRAGLKGSYAWLNQDVLDTVSQPQWKTMLYALCFMHTVVQERRKFGPLGFNVPYEFNQSDLSASVQFMQNHLNEVEGKKRPVDWIVVNYMVCEVQYGGKITDDWDRRLFNTYGQAWLTQRITHNEFEFYPGYRIPVGTDIELFRKYIDELPFNDNPEIFGLHVNADLAYRTLQTSTVLMTILDSQPKEGGGSGGLTREETVLKIVEDLQAKLPKDFNLEEKRACIKVLGGMNKPLNICLAQEIDRLQLVLTLVRRMLANLKLAIAGTIVMSPDLQNALDSLFLARVPGQWERVSQLIMPNIGLWWVSILSRNEQLYNWMKSNRPNCFWLTGFFNPQGFLTANRQEVCRKHVKENWALDDVISTYEVQKAEKDEVKRGPEEGIYVYGLFLDGCKWDKERGRLVDSDPKVLYALLPVIHVSACLQSAKKVDPNHNYICPLYKNPSRTGLNFISPVDLRTEEPPNKWTLRGVCLLCSKD</sequence>
<dbReference type="FunFam" id="3.40.50.300:FF:000049">
    <property type="entry name" value="Dynein, axonemal, heavy chain 5"/>
    <property type="match status" value="1"/>
</dbReference>
<dbReference type="OMA" id="WWKKASW"/>
<evidence type="ECO:0000256" key="4">
    <source>
        <dbReference type="ARBA" id="ARBA00022490"/>
    </source>
</evidence>
<keyword evidence="13" id="KW-0505">Motor protein</keyword>
<dbReference type="InterPro" id="IPR043157">
    <property type="entry name" value="Dynein_AAA1S"/>
</dbReference>
<dbReference type="Gene3D" id="1.20.1270.280">
    <property type="match status" value="1"/>
</dbReference>
<dbReference type="FunFam" id="1.10.8.710:FF:000003">
    <property type="entry name" value="Dynein axonemal heavy chain 5"/>
    <property type="match status" value="1"/>
</dbReference>
<dbReference type="Gene3D" id="1.10.287.2620">
    <property type="match status" value="1"/>
</dbReference>
<dbReference type="Pfam" id="PF18198">
    <property type="entry name" value="AAA_lid_11"/>
    <property type="match status" value="1"/>
</dbReference>
<dbReference type="Gene3D" id="3.10.490.20">
    <property type="match status" value="1"/>
</dbReference>
<dbReference type="InterPro" id="IPR024317">
    <property type="entry name" value="Dynein_heavy_chain_D4_dom"/>
</dbReference>
<keyword evidence="6" id="KW-0677">Repeat</keyword>
<dbReference type="Gene3D" id="1.10.8.710">
    <property type="match status" value="1"/>
</dbReference>
<dbReference type="FunFam" id="1.10.287.2620:FF:000002">
    <property type="entry name" value="Dynein heavy chain 2, axonemal"/>
    <property type="match status" value="1"/>
</dbReference>
<evidence type="ECO:0000256" key="7">
    <source>
        <dbReference type="ARBA" id="ARBA00022741"/>
    </source>
</evidence>
<dbReference type="InterPro" id="IPR024743">
    <property type="entry name" value="Dynein_HC_stalk"/>
</dbReference>
<dbReference type="Pfam" id="PF08393">
    <property type="entry name" value="DHC_N2"/>
    <property type="match status" value="1"/>
</dbReference>
<evidence type="ECO:0000259" key="19">
    <source>
        <dbReference type="SMART" id="SM00382"/>
    </source>
</evidence>
<dbReference type="Pfam" id="PF12775">
    <property type="entry name" value="AAA_7"/>
    <property type="match status" value="1"/>
</dbReference>
<proteinExistence type="inferred from homology"/>
<dbReference type="InterPro" id="IPR042219">
    <property type="entry name" value="AAA_lid_11_sf"/>
</dbReference>
<keyword evidence="21" id="KW-1185">Reference proteome</keyword>
<dbReference type="GO" id="GO:0008017">
    <property type="term" value="F:microtubule binding"/>
    <property type="evidence" value="ECO:0007669"/>
    <property type="project" value="UniProtKB-ARBA"/>
</dbReference>
<dbReference type="PANTHER" id="PTHR46532:SF4">
    <property type="entry name" value="AAA+ ATPASE DOMAIN-CONTAINING PROTEIN"/>
    <property type="match status" value="1"/>
</dbReference>
<evidence type="ECO:0000256" key="16">
    <source>
        <dbReference type="ARBA" id="ARBA00058146"/>
    </source>
</evidence>
<keyword evidence="14" id="KW-0206">Cytoskeleton</keyword>
<dbReference type="Gene3D" id="3.20.180.20">
    <property type="entry name" value="Dynein heavy chain, N-terminal domain 2"/>
    <property type="match status" value="1"/>
</dbReference>
<evidence type="ECO:0000256" key="12">
    <source>
        <dbReference type="ARBA" id="ARBA00023069"/>
    </source>
</evidence>
<dbReference type="FunFam" id="3.40.50.300:FF:000320">
    <property type="entry name" value="Dynein, axonemal, heavy chain 5"/>
    <property type="match status" value="1"/>
</dbReference>
<evidence type="ECO:0000256" key="18">
    <source>
        <dbReference type="SAM" id="Coils"/>
    </source>
</evidence>
<dbReference type="GO" id="GO:0031514">
    <property type="term" value="C:motile cilium"/>
    <property type="evidence" value="ECO:0007669"/>
    <property type="project" value="UniProtKB-SubCell"/>
</dbReference>
<keyword evidence="9" id="KW-0282">Flagellum</keyword>
<feature type="domain" description="AAA+ ATPase" evidence="19">
    <location>
        <begin position="1828"/>
        <end position="1965"/>
    </location>
</feature>
<keyword evidence="10" id="KW-0243">Dynein</keyword>
<dbReference type="FunFam" id="3.10.490.20:FF:000010">
    <property type="entry name" value="Dynein heavy chain, putative"/>
    <property type="match status" value="1"/>
</dbReference>
<dbReference type="InterPro" id="IPR042228">
    <property type="entry name" value="Dynein_linker_3"/>
</dbReference>
<dbReference type="Gene3D" id="3.40.50.300">
    <property type="entry name" value="P-loop containing nucleotide triphosphate hydrolases"/>
    <property type="match status" value="5"/>
</dbReference>
<dbReference type="InterPro" id="IPR056759">
    <property type="entry name" value="DYH2-5-8_CC"/>
</dbReference>
<name>A0A8J6CAX0_DIALT</name>
<dbReference type="Gene3D" id="1.20.920.30">
    <property type="match status" value="1"/>
</dbReference>
<dbReference type="Gene3D" id="1.20.920.20">
    <property type="match status" value="1"/>
</dbReference>
<feature type="domain" description="AAA+ ATPase" evidence="19">
    <location>
        <begin position="2108"/>
        <end position="2245"/>
    </location>
</feature>
<dbReference type="SUPFAM" id="SSF52540">
    <property type="entry name" value="P-loop containing nucleoside triphosphate hydrolases"/>
    <property type="match status" value="4"/>
</dbReference>
<dbReference type="GO" id="GO:0036159">
    <property type="term" value="P:inner dynein arm assembly"/>
    <property type="evidence" value="ECO:0007669"/>
    <property type="project" value="UniProtKB-ARBA"/>
</dbReference>
<dbReference type="Pfam" id="PF17857">
    <property type="entry name" value="AAA_lid_1"/>
    <property type="match status" value="1"/>
</dbReference>
<organism evidence="20 21">
    <name type="scientific">Diacronema lutheri</name>
    <name type="common">Unicellular marine alga</name>
    <name type="synonym">Monochrysis lutheri</name>
    <dbReference type="NCBI Taxonomy" id="2081491"/>
    <lineage>
        <taxon>Eukaryota</taxon>
        <taxon>Haptista</taxon>
        <taxon>Haptophyta</taxon>
        <taxon>Pavlovophyceae</taxon>
        <taxon>Pavlovales</taxon>
        <taxon>Pavlovaceae</taxon>
        <taxon>Diacronema</taxon>
    </lineage>
</organism>
<dbReference type="Gene3D" id="1.10.472.130">
    <property type="match status" value="1"/>
</dbReference>
<dbReference type="GO" id="GO:0051959">
    <property type="term" value="F:dynein light intermediate chain binding"/>
    <property type="evidence" value="ECO:0007669"/>
    <property type="project" value="InterPro"/>
</dbReference>
<dbReference type="SMART" id="SM00382">
    <property type="entry name" value="AAA"/>
    <property type="match status" value="3"/>
</dbReference>
<dbReference type="InterPro" id="IPR041466">
    <property type="entry name" value="Dynein_AAA5_ext"/>
</dbReference>
<dbReference type="GO" id="GO:0005874">
    <property type="term" value="C:microtubule"/>
    <property type="evidence" value="ECO:0007669"/>
    <property type="project" value="UniProtKB-KW"/>
</dbReference>
<dbReference type="Pfam" id="PF18199">
    <property type="entry name" value="Dynein_C"/>
    <property type="match status" value="1"/>
</dbReference>
<dbReference type="Gene3D" id="1.10.8.720">
    <property type="entry name" value="Region D6 of dynein motor"/>
    <property type="match status" value="1"/>
</dbReference>
<dbReference type="FunFam" id="3.40.50.300:FF:002141">
    <property type="entry name" value="Dynein heavy chain"/>
    <property type="match status" value="1"/>
</dbReference>
<dbReference type="Pfam" id="PF12777">
    <property type="entry name" value="MT"/>
    <property type="match status" value="1"/>
</dbReference>
<comment type="similarity">
    <text evidence="3">Belongs to the dynein heavy chain family.</text>
</comment>
<dbReference type="Pfam" id="PF12781">
    <property type="entry name" value="AAA_9"/>
    <property type="match status" value="1"/>
</dbReference>
<dbReference type="Pfam" id="PF03028">
    <property type="entry name" value="Dynein_heavy"/>
    <property type="match status" value="1"/>
</dbReference>
<evidence type="ECO:0000256" key="3">
    <source>
        <dbReference type="ARBA" id="ARBA00008887"/>
    </source>
</evidence>
<dbReference type="InterPro" id="IPR035706">
    <property type="entry name" value="AAA_9"/>
</dbReference>
<dbReference type="GO" id="GO:0005524">
    <property type="term" value="F:ATP binding"/>
    <property type="evidence" value="ECO:0007669"/>
    <property type="project" value="UniProtKB-KW"/>
</dbReference>
<comment type="subcellular location">
    <subcellularLocation>
        <location evidence="1">Cell projection</location>
        <location evidence="1">Cilium</location>
        <location evidence="1">Flagellum</location>
    </subcellularLocation>
    <subcellularLocation>
        <location evidence="2">Cytoplasm</location>
        <location evidence="2">Cytoskeleton</location>
        <location evidence="2">Cilium axoneme</location>
    </subcellularLocation>
</comment>
<dbReference type="FunFam" id="1.10.8.720:FF:000004">
    <property type="entry name" value="Dynein heavy chain 5, axonemal"/>
    <property type="match status" value="1"/>
</dbReference>
<accession>A0A8J6CAX0</accession>
<reference evidence="20" key="1">
    <citation type="submission" date="2021-05" db="EMBL/GenBank/DDBJ databases">
        <title>The genome of the haptophyte Pavlova lutheri (Diacronema luteri, Pavlovales) - a model for lipid biosynthesis in eukaryotic algae.</title>
        <authorList>
            <person name="Hulatt C.J."/>
            <person name="Posewitz M.C."/>
        </authorList>
    </citation>
    <scope>NUCLEOTIDE SEQUENCE</scope>
    <source>
        <strain evidence="20">NIVA-4/92</strain>
    </source>
</reference>
<evidence type="ECO:0000256" key="15">
    <source>
        <dbReference type="ARBA" id="ARBA00023273"/>
    </source>
</evidence>
<dbReference type="FunFam" id="1.20.140.100:FF:000003">
    <property type="entry name" value="Dynein, axonemal, heavy chain 5"/>
    <property type="match status" value="1"/>
</dbReference>
<dbReference type="FunFam" id="1.20.920.20:FF:000001">
    <property type="entry name" value="dynein heavy chain 2, axonemal"/>
    <property type="match status" value="1"/>
</dbReference>
<keyword evidence="12" id="KW-0969">Cilium</keyword>
<evidence type="ECO:0000313" key="20">
    <source>
        <dbReference type="EMBL" id="KAG8468097.1"/>
    </source>
</evidence>
<dbReference type="InterPro" id="IPR043160">
    <property type="entry name" value="Dynein_C_barrel"/>
</dbReference>
<keyword evidence="8" id="KW-0067">ATP-binding</keyword>
<feature type="domain" description="AAA+ ATPase" evidence="19">
    <location>
        <begin position="2448"/>
        <end position="2599"/>
    </location>
</feature>
<dbReference type="Pfam" id="PF25007">
    <property type="entry name" value="DYH2-5-8_CC"/>
    <property type="match status" value="1"/>
</dbReference>
<dbReference type="InterPro" id="IPR041658">
    <property type="entry name" value="AAA_lid_11"/>
</dbReference>
<evidence type="ECO:0000256" key="8">
    <source>
        <dbReference type="ARBA" id="ARBA00022840"/>
    </source>
</evidence>
<feature type="coiled-coil region" evidence="18">
    <location>
        <begin position="3601"/>
        <end position="3628"/>
    </location>
</feature>
<dbReference type="InterPro" id="IPR041228">
    <property type="entry name" value="Dynein_C"/>
</dbReference>
<keyword evidence="5" id="KW-0493">Microtubule</keyword>
<dbReference type="FunFam" id="1.20.920.30:FF:000002">
    <property type="entry name" value="Dynein axonemal heavy chain 3"/>
    <property type="match status" value="1"/>
</dbReference>
<dbReference type="FunFam" id="1.10.8.1220:FF:000001">
    <property type="entry name" value="Dynein axonemal heavy chain 5"/>
    <property type="match status" value="1"/>
</dbReference>
<dbReference type="Pfam" id="PF12774">
    <property type="entry name" value="AAA_6"/>
    <property type="match status" value="1"/>
</dbReference>
<protein>
    <recommendedName>
        <fullName evidence="19">AAA+ ATPase domain-containing protein</fullName>
    </recommendedName>
</protein>
<dbReference type="InterPro" id="IPR003593">
    <property type="entry name" value="AAA+_ATPase"/>
</dbReference>
<dbReference type="Gene3D" id="6.10.140.1060">
    <property type="match status" value="1"/>
</dbReference>
<dbReference type="Pfam" id="PF08385">
    <property type="entry name" value="DHC_N1"/>
    <property type="match status" value="1"/>
</dbReference>
<dbReference type="Pfam" id="PF12780">
    <property type="entry name" value="AAA_8"/>
    <property type="match status" value="1"/>
</dbReference>
<dbReference type="Gene3D" id="1.20.140.100">
    <property type="entry name" value="Dynein heavy chain, N-terminal domain 2"/>
    <property type="match status" value="1"/>
</dbReference>
<dbReference type="FunFam" id="3.20.180.20:FF:000001">
    <property type="entry name" value="Dynein axonemal heavy chain 5"/>
    <property type="match status" value="1"/>
</dbReference>
<evidence type="ECO:0000256" key="5">
    <source>
        <dbReference type="ARBA" id="ARBA00022701"/>
    </source>
</evidence>
<dbReference type="InterPro" id="IPR013602">
    <property type="entry name" value="Dynein_heavy_linker"/>
</dbReference>
<dbReference type="InterPro" id="IPR041589">
    <property type="entry name" value="DNAH3_AAA_lid_1"/>
</dbReference>
<evidence type="ECO:0000256" key="13">
    <source>
        <dbReference type="ARBA" id="ARBA00023175"/>
    </source>
</evidence>
<comment type="caution">
    <text evidence="20">The sequence shown here is derived from an EMBL/GenBank/DDBJ whole genome shotgun (WGS) entry which is preliminary data.</text>
</comment>
<keyword evidence="7" id="KW-0547">Nucleotide-binding</keyword>